<dbReference type="Proteomes" id="UP000789366">
    <property type="component" value="Unassembled WGS sequence"/>
</dbReference>
<reference evidence="1" key="1">
    <citation type="submission" date="2021-06" db="EMBL/GenBank/DDBJ databases">
        <authorList>
            <person name="Kallberg Y."/>
            <person name="Tangrot J."/>
            <person name="Rosling A."/>
        </authorList>
    </citation>
    <scope>NUCLEOTIDE SEQUENCE</scope>
    <source>
        <strain evidence="1">28 12/20/2015</strain>
    </source>
</reference>
<dbReference type="EMBL" id="CAJVPW010075056">
    <property type="protein sequence ID" value="CAG8796728.1"/>
    <property type="molecule type" value="Genomic_DNA"/>
</dbReference>
<feature type="non-terminal residue" evidence="1">
    <location>
        <position position="1"/>
    </location>
</feature>
<keyword evidence="2" id="KW-1185">Reference proteome</keyword>
<name>A0ACA9RK11_9GLOM</name>
<organism evidence="1 2">
    <name type="scientific">Cetraspora pellucida</name>
    <dbReference type="NCBI Taxonomy" id="1433469"/>
    <lineage>
        <taxon>Eukaryota</taxon>
        <taxon>Fungi</taxon>
        <taxon>Fungi incertae sedis</taxon>
        <taxon>Mucoromycota</taxon>
        <taxon>Glomeromycotina</taxon>
        <taxon>Glomeromycetes</taxon>
        <taxon>Diversisporales</taxon>
        <taxon>Gigasporaceae</taxon>
        <taxon>Cetraspora</taxon>
    </lineage>
</organism>
<accession>A0ACA9RK11</accession>
<gene>
    <name evidence="1" type="ORF">SPELUC_LOCUS17690</name>
</gene>
<feature type="non-terminal residue" evidence="1">
    <location>
        <position position="53"/>
    </location>
</feature>
<evidence type="ECO:0000313" key="2">
    <source>
        <dbReference type="Proteomes" id="UP000789366"/>
    </source>
</evidence>
<proteinExistence type="predicted"/>
<evidence type="ECO:0000313" key="1">
    <source>
        <dbReference type="EMBL" id="CAG8796728.1"/>
    </source>
</evidence>
<protein>
    <submittedName>
        <fullName evidence="1">16581_t:CDS:1</fullName>
    </submittedName>
</protein>
<sequence>NFERDDVVDVFMKAKNKNIKEKNLASLWENDSDKAKDNIIRTRNTCLHAIDQL</sequence>
<comment type="caution">
    <text evidence="1">The sequence shown here is derived from an EMBL/GenBank/DDBJ whole genome shotgun (WGS) entry which is preliminary data.</text>
</comment>